<dbReference type="Proteomes" id="UP000887013">
    <property type="component" value="Unassembled WGS sequence"/>
</dbReference>
<reference evidence="2" key="1">
    <citation type="submission" date="2020-08" db="EMBL/GenBank/DDBJ databases">
        <title>Multicomponent nature underlies the extraordinary mechanical properties of spider dragline silk.</title>
        <authorList>
            <person name="Kono N."/>
            <person name="Nakamura H."/>
            <person name="Mori M."/>
            <person name="Yoshida Y."/>
            <person name="Ohtoshi R."/>
            <person name="Malay A.D."/>
            <person name="Moran D.A.P."/>
            <person name="Tomita M."/>
            <person name="Numata K."/>
            <person name="Arakawa K."/>
        </authorList>
    </citation>
    <scope>NUCLEOTIDE SEQUENCE</scope>
</reference>
<organism evidence="2 3">
    <name type="scientific">Nephila pilipes</name>
    <name type="common">Giant wood spider</name>
    <name type="synonym">Nephila maculata</name>
    <dbReference type="NCBI Taxonomy" id="299642"/>
    <lineage>
        <taxon>Eukaryota</taxon>
        <taxon>Metazoa</taxon>
        <taxon>Ecdysozoa</taxon>
        <taxon>Arthropoda</taxon>
        <taxon>Chelicerata</taxon>
        <taxon>Arachnida</taxon>
        <taxon>Araneae</taxon>
        <taxon>Araneomorphae</taxon>
        <taxon>Entelegynae</taxon>
        <taxon>Araneoidea</taxon>
        <taxon>Nephilidae</taxon>
        <taxon>Nephila</taxon>
    </lineage>
</organism>
<feature type="region of interest" description="Disordered" evidence="1">
    <location>
        <begin position="14"/>
        <end position="54"/>
    </location>
</feature>
<evidence type="ECO:0000256" key="1">
    <source>
        <dbReference type="SAM" id="MobiDB-lite"/>
    </source>
</evidence>
<evidence type="ECO:0000313" key="2">
    <source>
        <dbReference type="EMBL" id="GFT12490.1"/>
    </source>
</evidence>
<accession>A0A8X6NG53</accession>
<evidence type="ECO:0000313" key="3">
    <source>
        <dbReference type="Proteomes" id="UP000887013"/>
    </source>
</evidence>
<protein>
    <submittedName>
        <fullName evidence="2">Uncharacterized protein</fullName>
    </submittedName>
</protein>
<keyword evidence="3" id="KW-1185">Reference proteome</keyword>
<sequence length="117" mass="13378">MMCMFRVTHENSRSRCRGTTKRRKLPCRGVGKGTGDLERKSPPRRYSSGTPFGVNRETSFHGDGRFRWNNRAWNFDEPLSTDQEFSLASPLPPSLSFLNLSLIPRGFFSFPVSSEFV</sequence>
<feature type="compositionally biased region" description="Basic residues" evidence="1">
    <location>
        <begin position="14"/>
        <end position="26"/>
    </location>
</feature>
<dbReference type="EMBL" id="BMAW01104111">
    <property type="protein sequence ID" value="GFT12490.1"/>
    <property type="molecule type" value="Genomic_DNA"/>
</dbReference>
<comment type="caution">
    <text evidence="2">The sequence shown here is derived from an EMBL/GenBank/DDBJ whole genome shotgun (WGS) entry which is preliminary data.</text>
</comment>
<gene>
    <name evidence="2" type="ORF">NPIL_470161</name>
</gene>
<name>A0A8X6NG53_NEPPI</name>
<proteinExistence type="predicted"/>
<dbReference type="AlphaFoldDB" id="A0A8X6NG53"/>